<protein>
    <recommendedName>
        <fullName evidence="4">DUF3558 domain-containing protein</fullName>
    </recommendedName>
</protein>
<keyword evidence="3" id="KW-1185">Reference proteome</keyword>
<dbReference type="STRING" id="1203190.GCA_000312345_01307"/>
<feature type="chain" id="PRO_5038871908" description="DUF3558 domain-containing protein" evidence="1">
    <location>
        <begin position="27"/>
        <end position="198"/>
    </location>
</feature>
<organism evidence="2 3">
    <name type="scientific">Corynebacterium timonense</name>
    <dbReference type="NCBI Taxonomy" id="441500"/>
    <lineage>
        <taxon>Bacteria</taxon>
        <taxon>Bacillati</taxon>
        <taxon>Actinomycetota</taxon>
        <taxon>Actinomycetes</taxon>
        <taxon>Mycobacteriales</taxon>
        <taxon>Corynebacteriaceae</taxon>
        <taxon>Corynebacterium</taxon>
    </lineage>
</organism>
<evidence type="ECO:0008006" key="4">
    <source>
        <dbReference type="Google" id="ProtNLM"/>
    </source>
</evidence>
<evidence type="ECO:0000313" key="2">
    <source>
        <dbReference type="EMBL" id="SDS25747.1"/>
    </source>
</evidence>
<reference evidence="2 3" key="1">
    <citation type="submission" date="2016-10" db="EMBL/GenBank/DDBJ databases">
        <authorList>
            <person name="de Groot N.N."/>
        </authorList>
    </citation>
    <scope>NUCLEOTIDE SEQUENCE [LARGE SCALE GENOMIC DNA]</scope>
    <source>
        <strain evidence="2 3">DSM 45434</strain>
    </source>
</reference>
<feature type="signal peptide" evidence="1">
    <location>
        <begin position="1"/>
        <end position="26"/>
    </location>
</feature>
<gene>
    <name evidence="2" type="ORF">SAMN04488539_1318</name>
</gene>
<dbReference type="InterPro" id="IPR024520">
    <property type="entry name" value="DUF3558"/>
</dbReference>
<name>A0A1H1QQW7_9CORY</name>
<dbReference type="Pfam" id="PF12079">
    <property type="entry name" value="DUF3558"/>
    <property type="match status" value="1"/>
</dbReference>
<proteinExistence type="predicted"/>
<accession>A0A1H1QQW7</accession>
<dbReference type="AlphaFoldDB" id="A0A1H1QQW7"/>
<evidence type="ECO:0000256" key="1">
    <source>
        <dbReference type="SAM" id="SignalP"/>
    </source>
</evidence>
<keyword evidence="1" id="KW-0732">Signal</keyword>
<sequence>MLGETMRIIRGATPCVVAVCVATTLAACNSPQAQQPANEAAPVEEVPAFHFQSGDLVLGDYDPYTIGENLFNPCAEITDEEFAAAGFVGKHDLGYDALAQKASCFFESDDPDIRVGFIANAANRETSGAQARFIEGIDAGNIPGVYFYQPQFDAGVCFAVVDTERGAFGTVASSVFPDADVVPLCERASRSLQALYSL</sequence>
<evidence type="ECO:0000313" key="3">
    <source>
        <dbReference type="Proteomes" id="UP000182237"/>
    </source>
</evidence>
<dbReference type="PROSITE" id="PS51257">
    <property type="entry name" value="PROKAR_LIPOPROTEIN"/>
    <property type="match status" value="1"/>
</dbReference>
<dbReference type="Proteomes" id="UP000182237">
    <property type="component" value="Chromosome I"/>
</dbReference>
<dbReference type="EMBL" id="LT629765">
    <property type="protein sequence ID" value="SDS25747.1"/>
    <property type="molecule type" value="Genomic_DNA"/>
</dbReference>